<dbReference type="InterPro" id="IPR014710">
    <property type="entry name" value="RmlC-like_jellyroll"/>
</dbReference>
<keyword evidence="2" id="KW-0758">Storage protein</keyword>
<dbReference type="EMBL" id="JAHRHJ020000010">
    <property type="protein sequence ID" value="KAH9298951.1"/>
    <property type="molecule type" value="Genomic_DNA"/>
</dbReference>
<protein>
    <recommendedName>
        <fullName evidence="5">Cupin type-1 domain-containing protein</fullName>
    </recommendedName>
</protein>
<keyword evidence="7" id="KW-1185">Reference proteome</keyword>
<evidence type="ECO:0000259" key="5">
    <source>
        <dbReference type="Pfam" id="PF00190"/>
    </source>
</evidence>
<comment type="similarity">
    <text evidence="1">Belongs to the 11S seed storage protein (globulins) family.</text>
</comment>
<dbReference type="PANTHER" id="PTHR31189:SF62">
    <property type="entry name" value="OS01G0976200 PROTEIN"/>
    <property type="match status" value="1"/>
</dbReference>
<dbReference type="SUPFAM" id="SSF51182">
    <property type="entry name" value="RmlC-like cupins"/>
    <property type="match status" value="1"/>
</dbReference>
<keyword evidence="4" id="KW-1015">Disulfide bond</keyword>
<evidence type="ECO:0000313" key="6">
    <source>
        <dbReference type="EMBL" id="KAH9298951.1"/>
    </source>
</evidence>
<dbReference type="Proteomes" id="UP000824469">
    <property type="component" value="Unassembled WGS sequence"/>
</dbReference>
<dbReference type="InterPro" id="IPR006044">
    <property type="entry name" value="11S_seedstore_pln"/>
</dbReference>
<evidence type="ECO:0000256" key="1">
    <source>
        <dbReference type="ARBA" id="ARBA00007178"/>
    </source>
</evidence>
<dbReference type="OMA" id="AGEDGMQ"/>
<dbReference type="AlphaFoldDB" id="A0AA38CGW6"/>
<feature type="non-terminal residue" evidence="6">
    <location>
        <position position="1"/>
    </location>
</feature>
<dbReference type="PRINTS" id="PR00439">
    <property type="entry name" value="11SGLOBULIN"/>
</dbReference>
<evidence type="ECO:0000256" key="2">
    <source>
        <dbReference type="ARBA" id="ARBA00022761"/>
    </source>
</evidence>
<feature type="domain" description="Cupin type-1" evidence="5">
    <location>
        <begin position="2"/>
        <end position="70"/>
    </location>
</feature>
<keyword evidence="3" id="KW-0708">Seed storage protein</keyword>
<dbReference type="GO" id="GO:0045735">
    <property type="term" value="F:nutrient reservoir activity"/>
    <property type="evidence" value="ECO:0007669"/>
    <property type="project" value="UniProtKB-KW"/>
</dbReference>
<dbReference type="InterPro" id="IPR011051">
    <property type="entry name" value="RmlC_Cupin_sf"/>
</dbReference>
<sequence>HAMCSPGFSSDSAFQVTYIAQGSGRVQVVGIDGERVLETEIKAGSLFIVPRFYVVSKIAGEDGMQWFSIITTP</sequence>
<dbReference type="InterPro" id="IPR050253">
    <property type="entry name" value="Seed_Storage-Functional"/>
</dbReference>
<dbReference type="Pfam" id="PF00190">
    <property type="entry name" value="Cupin_1"/>
    <property type="match status" value="1"/>
</dbReference>
<proteinExistence type="inferred from homology"/>
<dbReference type="PANTHER" id="PTHR31189">
    <property type="entry name" value="OS03G0336100 PROTEIN-RELATED"/>
    <property type="match status" value="1"/>
</dbReference>
<dbReference type="Gene3D" id="2.60.120.10">
    <property type="entry name" value="Jelly Rolls"/>
    <property type="match status" value="1"/>
</dbReference>
<reference evidence="6 7" key="1">
    <citation type="journal article" date="2021" name="Nat. Plants">
        <title>The Taxus genome provides insights into paclitaxel biosynthesis.</title>
        <authorList>
            <person name="Xiong X."/>
            <person name="Gou J."/>
            <person name="Liao Q."/>
            <person name="Li Y."/>
            <person name="Zhou Q."/>
            <person name="Bi G."/>
            <person name="Li C."/>
            <person name="Du R."/>
            <person name="Wang X."/>
            <person name="Sun T."/>
            <person name="Guo L."/>
            <person name="Liang H."/>
            <person name="Lu P."/>
            <person name="Wu Y."/>
            <person name="Zhang Z."/>
            <person name="Ro D.K."/>
            <person name="Shang Y."/>
            <person name="Huang S."/>
            <person name="Yan J."/>
        </authorList>
    </citation>
    <scope>NUCLEOTIDE SEQUENCE [LARGE SCALE GENOMIC DNA]</scope>
    <source>
        <strain evidence="6">Ta-2019</strain>
    </source>
</reference>
<feature type="non-terminal residue" evidence="6">
    <location>
        <position position="73"/>
    </location>
</feature>
<gene>
    <name evidence="6" type="ORF">KI387_030633</name>
</gene>
<evidence type="ECO:0000256" key="4">
    <source>
        <dbReference type="ARBA" id="ARBA00023157"/>
    </source>
</evidence>
<evidence type="ECO:0000313" key="7">
    <source>
        <dbReference type="Proteomes" id="UP000824469"/>
    </source>
</evidence>
<accession>A0AA38CGW6</accession>
<organism evidence="6 7">
    <name type="scientific">Taxus chinensis</name>
    <name type="common">Chinese yew</name>
    <name type="synonym">Taxus wallichiana var. chinensis</name>
    <dbReference type="NCBI Taxonomy" id="29808"/>
    <lineage>
        <taxon>Eukaryota</taxon>
        <taxon>Viridiplantae</taxon>
        <taxon>Streptophyta</taxon>
        <taxon>Embryophyta</taxon>
        <taxon>Tracheophyta</taxon>
        <taxon>Spermatophyta</taxon>
        <taxon>Pinopsida</taxon>
        <taxon>Pinidae</taxon>
        <taxon>Conifers II</taxon>
        <taxon>Cupressales</taxon>
        <taxon>Taxaceae</taxon>
        <taxon>Taxus</taxon>
    </lineage>
</organism>
<evidence type="ECO:0000256" key="3">
    <source>
        <dbReference type="ARBA" id="ARBA00023129"/>
    </source>
</evidence>
<dbReference type="InterPro" id="IPR006045">
    <property type="entry name" value="Cupin_1"/>
</dbReference>
<comment type="caution">
    <text evidence="6">The sequence shown here is derived from an EMBL/GenBank/DDBJ whole genome shotgun (WGS) entry which is preliminary data.</text>
</comment>
<name>A0AA38CGW6_TAXCH</name>